<accession>A0A194QGX9</accession>
<protein>
    <submittedName>
        <fullName evidence="1">Uncharacterized protein</fullName>
    </submittedName>
</protein>
<dbReference type="AlphaFoldDB" id="A0A194QGX9"/>
<evidence type="ECO:0000313" key="2">
    <source>
        <dbReference type="Proteomes" id="UP000053268"/>
    </source>
</evidence>
<dbReference type="Gene3D" id="3.40.50.2300">
    <property type="match status" value="1"/>
</dbReference>
<evidence type="ECO:0000313" key="1">
    <source>
        <dbReference type="EMBL" id="KPJ04798.1"/>
    </source>
</evidence>
<dbReference type="SUPFAM" id="SSF53822">
    <property type="entry name" value="Periplasmic binding protein-like I"/>
    <property type="match status" value="1"/>
</dbReference>
<dbReference type="EMBL" id="KQ458860">
    <property type="protein sequence ID" value="KPJ04798.1"/>
    <property type="molecule type" value="Genomic_DNA"/>
</dbReference>
<name>A0A194QGX9_PAPXU</name>
<keyword evidence="2" id="KW-1185">Reference proteome</keyword>
<dbReference type="InterPro" id="IPR028082">
    <property type="entry name" value="Peripla_BP_I"/>
</dbReference>
<reference evidence="1 2" key="1">
    <citation type="journal article" date="2015" name="Nat. Commun.">
        <title>Outbred genome sequencing and CRISPR/Cas9 gene editing in butterflies.</title>
        <authorList>
            <person name="Li X."/>
            <person name="Fan D."/>
            <person name="Zhang W."/>
            <person name="Liu G."/>
            <person name="Zhang L."/>
            <person name="Zhao L."/>
            <person name="Fang X."/>
            <person name="Chen L."/>
            <person name="Dong Y."/>
            <person name="Chen Y."/>
            <person name="Ding Y."/>
            <person name="Zhao R."/>
            <person name="Feng M."/>
            <person name="Zhu Y."/>
            <person name="Feng Y."/>
            <person name="Jiang X."/>
            <person name="Zhu D."/>
            <person name="Xiang H."/>
            <person name="Feng X."/>
            <person name="Li S."/>
            <person name="Wang J."/>
            <person name="Zhang G."/>
            <person name="Kronforst M.R."/>
            <person name="Wang W."/>
        </authorList>
    </citation>
    <scope>NUCLEOTIDE SEQUENCE [LARGE SCALE GENOMIC DNA]</scope>
    <source>
        <strain evidence="1">Ya'a_city_454_Px</strain>
        <tissue evidence="1">Whole body</tissue>
    </source>
</reference>
<proteinExistence type="predicted"/>
<dbReference type="Proteomes" id="UP000053268">
    <property type="component" value="Unassembled WGS sequence"/>
</dbReference>
<gene>
    <name evidence="1" type="ORF">RR46_02495</name>
</gene>
<sequence>MSVSPSCEFLQRPRLQIRPGLGCAPDTAHWPPLTPPTHCAFLSVADLTPHDKLHLARSAAGDAGDAGDAGEAGECTRCAVLVAPMRLAAEADALVRRVTCPARPLRILLWEPLFALAAAYNHSLLLFDKPLEAYDSSVRVMPELPYCNLDNRSYRLDELNLRIPISKKAITIGIHRFAPHVRRVVETFAPSAADIRKVLAYKLQHDGDMEKCACDWALSNLRQTDRASEDRVDLTIRLFLCRDDPDRAEYENMCKAVFGNASIAEVTTVAAIIIEYKTIDCERGDVIGDELFSEKDEWKEQHVVGWLAASAGAGAALKAERMARPLLAYGAPPTAFSPNRVVRGVAGSTRLLALAFLHLLEECGVRRLAVLTERTALTDEFTDAIRHSYIVMRQRNVTSLESIESALREFRDADARVYFVNANATVCAEVICAARRLRMAAGGEYLWLVREWRAAGRCGPGEPRPLALGVAWRGAAGAEWWPGGARALEALEARWHDRAWPPLAAPILDGLRLLNRTVADFVSSRPDSVYDRYVFGNAQ</sequence>
<organism evidence="1 2">
    <name type="scientific">Papilio xuthus</name>
    <name type="common">Asian swallowtail butterfly</name>
    <dbReference type="NCBI Taxonomy" id="66420"/>
    <lineage>
        <taxon>Eukaryota</taxon>
        <taxon>Metazoa</taxon>
        <taxon>Ecdysozoa</taxon>
        <taxon>Arthropoda</taxon>
        <taxon>Hexapoda</taxon>
        <taxon>Insecta</taxon>
        <taxon>Pterygota</taxon>
        <taxon>Neoptera</taxon>
        <taxon>Endopterygota</taxon>
        <taxon>Lepidoptera</taxon>
        <taxon>Glossata</taxon>
        <taxon>Ditrysia</taxon>
        <taxon>Papilionoidea</taxon>
        <taxon>Papilionidae</taxon>
        <taxon>Papilioninae</taxon>
        <taxon>Papilio</taxon>
    </lineage>
</organism>